<dbReference type="Proteomes" id="UP000184452">
    <property type="component" value="Unassembled WGS sequence"/>
</dbReference>
<organism evidence="5 6">
    <name type="scientific">Nocardiopsis flavescens</name>
    <dbReference type="NCBI Taxonomy" id="758803"/>
    <lineage>
        <taxon>Bacteria</taxon>
        <taxon>Bacillati</taxon>
        <taxon>Actinomycetota</taxon>
        <taxon>Actinomycetes</taxon>
        <taxon>Streptosporangiales</taxon>
        <taxon>Nocardiopsidaceae</taxon>
        <taxon>Nocardiopsis</taxon>
    </lineage>
</organism>
<dbReference type="PROSITE" id="PS51186">
    <property type="entry name" value="GNAT"/>
    <property type="match status" value="1"/>
</dbReference>
<dbReference type="InterPro" id="IPR000182">
    <property type="entry name" value="GNAT_dom"/>
</dbReference>
<dbReference type="RefSeq" id="WP_073378141.1">
    <property type="nucleotide sequence ID" value="NZ_FQZK01000004.1"/>
</dbReference>
<dbReference type="Pfam" id="PF00583">
    <property type="entry name" value="Acetyltransf_1"/>
    <property type="match status" value="1"/>
</dbReference>
<dbReference type="OrthoDB" id="149709at2"/>
<dbReference type="AlphaFoldDB" id="A0A1M6HR85"/>
<dbReference type="PANTHER" id="PTHR43877:SF1">
    <property type="entry name" value="ACETYLTRANSFERASE"/>
    <property type="match status" value="1"/>
</dbReference>
<evidence type="ECO:0000313" key="6">
    <source>
        <dbReference type="Proteomes" id="UP000184452"/>
    </source>
</evidence>
<dbReference type="EMBL" id="FQZK01000004">
    <property type="protein sequence ID" value="SHJ24686.1"/>
    <property type="molecule type" value="Genomic_DNA"/>
</dbReference>
<dbReference type="CDD" id="cd04301">
    <property type="entry name" value="NAT_SF"/>
    <property type="match status" value="1"/>
</dbReference>
<dbReference type="Gene3D" id="3.40.630.30">
    <property type="match status" value="1"/>
</dbReference>
<evidence type="ECO:0000256" key="3">
    <source>
        <dbReference type="SAM" id="MobiDB-lite"/>
    </source>
</evidence>
<feature type="domain" description="N-acetyltransferase" evidence="4">
    <location>
        <begin position="170"/>
        <end position="331"/>
    </location>
</feature>
<evidence type="ECO:0000259" key="4">
    <source>
        <dbReference type="PROSITE" id="PS51186"/>
    </source>
</evidence>
<evidence type="ECO:0000256" key="1">
    <source>
        <dbReference type="ARBA" id="ARBA00022679"/>
    </source>
</evidence>
<dbReference type="InterPro" id="IPR050832">
    <property type="entry name" value="Bact_Acetyltransf"/>
</dbReference>
<feature type="region of interest" description="Disordered" evidence="3">
    <location>
        <begin position="1"/>
        <end position="20"/>
    </location>
</feature>
<proteinExistence type="predicted"/>
<keyword evidence="1 5" id="KW-0808">Transferase</keyword>
<accession>A0A1M6HR85</accession>
<protein>
    <submittedName>
        <fullName evidence="5">Acetyltransferase (GNAT) family protein</fullName>
    </submittedName>
</protein>
<evidence type="ECO:0000256" key="2">
    <source>
        <dbReference type="ARBA" id="ARBA00023315"/>
    </source>
</evidence>
<evidence type="ECO:0000313" key="5">
    <source>
        <dbReference type="EMBL" id="SHJ24686.1"/>
    </source>
</evidence>
<gene>
    <name evidence="5" type="ORF">SAMN05421803_104273</name>
</gene>
<dbReference type="InterPro" id="IPR016181">
    <property type="entry name" value="Acyl_CoA_acyltransferase"/>
</dbReference>
<dbReference type="PANTHER" id="PTHR43877">
    <property type="entry name" value="AMINOALKYLPHOSPHONATE N-ACETYLTRANSFERASE-RELATED-RELATED"/>
    <property type="match status" value="1"/>
</dbReference>
<sequence>MSGYVARVRHDESPGGDAGLDPLVRSAAQRWAAADPLLPEPVSFAADSYPLLTVSDEDGRTVAAGAMHYTWYQPGEVGRIWGVPDQHWLTPIVGGPDPSRALDSLLTSWRDQLEDLPTGTGSESAALVSWPSRDVCGVIPLQRHGLQPYTVLAARQRRRGVPPSLPPRDVTIRLADRSDLTQVVGLLMEEHRYEQHFGGVFLQPDTAEQTRKVAARALERSRSWIWLAERRGRAVGLLWVSPPERSRWAKSLVRARPIAHIGYGVVTAAERGNGIGTALVGQAHQALDSHGVGVSVLNYAAMNPLSGPFWNRMGYRPVWTTWEIRPALALR</sequence>
<keyword evidence="6" id="KW-1185">Reference proteome</keyword>
<reference evidence="5 6" key="1">
    <citation type="submission" date="2016-11" db="EMBL/GenBank/DDBJ databases">
        <authorList>
            <person name="Jaros S."/>
            <person name="Januszkiewicz K."/>
            <person name="Wedrychowicz H."/>
        </authorList>
    </citation>
    <scope>NUCLEOTIDE SEQUENCE [LARGE SCALE GENOMIC DNA]</scope>
    <source>
        <strain evidence="5 6">CGMCC 4.5723</strain>
    </source>
</reference>
<keyword evidence="2" id="KW-0012">Acyltransferase</keyword>
<dbReference type="STRING" id="758803.SAMN05421803_104273"/>
<dbReference type="SUPFAM" id="SSF55729">
    <property type="entry name" value="Acyl-CoA N-acyltransferases (Nat)"/>
    <property type="match status" value="1"/>
</dbReference>
<dbReference type="GO" id="GO:0016747">
    <property type="term" value="F:acyltransferase activity, transferring groups other than amino-acyl groups"/>
    <property type="evidence" value="ECO:0007669"/>
    <property type="project" value="InterPro"/>
</dbReference>
<name>A0A1M6HR85_9ACTN</name>